<dbReference type="SMART" id="SM00248">
    <property type="entry name" value="ANK"/>
    <property type="match status" value="3"/>
</dbReference>
<organism evidence="5 6">
    <name type="scientific">Nocardia coubleae</name>
    <dbReference type="NCBI Taxonomy" id="356147"/>
    <lineage>
        <taxon>Bacteria</taxon>
        <taxon>Bacillati</taxon>
        <taxon>Actinomycetota</taxon>
        <taxon>Actinomycetes</taxon>
        <taxon>Mycobacteriales</taxon>
        <taxon>Nocardiaceae</taxon>
        <taxon>Nocardia</taxon>
    </lineage>
</organism>
<dbReference type="Gene3D" id="1.25.40.20">
    <property type="entry name" value="Ankyrin repeat-containing domain"/>
    <property type="match status" value="1"/>
</dbReference>
<feature type="region of interest" description="Disordered" evidence="4">
    <location>
        <begin position="1"/>
        <end position="21"/>
    </location>
</feature>
<evidence type="ECO:0000256" key="1">
    <source>
        <dbReference type="ARBA" id="ARBA00022737"/>
    </source>
</evidence>
<feature type="repeat" description="ANK" evidence="3">
    <location>
        <begin position="20"/>
        <end position="55"/>
    </location>
</feature>
<feature type="repeat" description="ANK" evidence="3">
    <location>
        <begin position="56"/>
        <end position="88"/>
    </location>
</feature>
<dbReference type="PROSITE" id="PS50088">
    <property type="entry name" value="ANK_REPEAT"/>
    <property type="match status" value="3"/>
</dbReference>
<evidence type="ECO:0000256" key="2">
    <source>
        <dbReference type="ARBA" id="ARBA00023043"/>
    </source>
</evidence>
<keyword evidence="6" id="KW-1185">Reference proteome</keyword>
<dbReference type="PROSITE" id="PS50297">
    <property type="entry name" value="ANK_REP_REGION"/>
    <property type="match status" value="1"/>
</dbReference>
<proteinExistence type="predicted"/>
<dbReference type="PANTHER" id="PTHR24171">
    <property type="entry name" value="ANKYRIN REPEAT DOMAIN-CONTAINING PROTEIN 39-RELATED"/>
    <property type="match status" value="1"/>
</dbReference>
<evidence type="ECO:0000256" key="4">
    <source>
        <dbReference type="SAM" id="MobiDB-lite"/>
    </source>
</evidence>
<accession>A0A846WAV1</accession>
<dbReference type="InterPro" id="IPR036770">
    <property type="entry name" value="Ankyrin_rpt-contain_sf"/>
</dbReference>
<feature type="repeat" description="ANK" evidence="3">
    <location>
        <begin position="89"/>
        <end position="123"/>
    </location>
</feature>
<evidence type="ECO:0000313" key="6">
    <source>
        <dbReference type="Proteomes" id="UP000572007"/>
    </source>
</evidence>
<dbReference type="SUPFAM" id="SSF48403">
    <property type="entry name" value="Ankyrin repeat"/>
    <property type="match status" value="1"/>
</dbReference>
<keyword evidence="2 3" id="KW-0040">ANK repeat</keyword>
<protein>
    <submittedName>
        <fullName evidence="5">Ankyrin repeat domain-containing protein</fullName>
    </submittedName>
</protein>
<reference evidence="5 6" key="1">
    <citation type="submission" date="2020-04" db="EMBL/GenBank/DDBJ databases">
        <title>MicrobeNet Type strains.</title>
        <authorList>
            <person name="Nicholson A.C."/>
        </authorList>
    </citation>
    <scope>NUCLEOTIDE SEQUENCE [LARGE SCALE GENOMIC DNA]</scope>
    <source>
        <strain evidence="5 6">DSM 44960</strain>
    </source>
</reference>
<dbReference type="PRINTS" id="PR01415">
    <property type="entry name" value="ANKYRIN"/>
</dbReference>
<dbReference type="AlphaFoldDB" id="A0A846WAV1"/>
<dbReference type="InterPro" id="IPR002110">
    <property type="entry name" value="Ankyrin_rpt"/>
</dbReference>
<keyword evidence="1" id="KW-0677">Repeat</keyword>
<evidence type="ECO:0000256" key="3">
    <source>
        <dbReference type="PROSITE-ProRule" id="PRU00023"/>
    </source>
</evidence>
<sequence>MKGLAVLRKPKQQGAHRDRTGRTELHYAAADADGGCAPAIKQMLAQGGDPNDRDHAGLTPLHFAAQYGGIDTVTMLLDAGADPNAQDDKGDTPLFYAFRSPWSTTEVVRLLRDRGADAGIANHRGQSPLWLIGMISNKPEIRSLFVDDDEV</sequence>
<dbReference type="EMBL" id="JAAXOM010000006">
    <property type="protein sequence ID" value="NKX90401.1"/>
    <property type="molecule type" value="Genomic_DNA"/>
</dbReference>
<evidence type="ECO:0000313" key="5">
    <source>
        <dbReference type="EMBL" id="NKX90401.1"/>
    </source>
</evidence>
<name>A0A846WAV1_9NOCA</name>
<dbReference type="RefSeq" id="WP_084457448.1">
    <property type="nucleotide sequence ID" value="NZ_JAAXOM010000006.1"/>
</dbReference>
<dbReference type="Pfam" id="PF12796">
    <property type="entry name" value="Ank_2"/>
    <property type="match status" value="1"/>
</dbReference>
<dbReference type="Proteomes" id="UP000572007">
    <property type="component" value="Unassembled WGS sequence"/>
</dbReference>
<comment type="caution">
    <text evidence="5">The sequence shown here is derived from an EMBL/GenBank/DDBJ whole genome shotgun (WGS) entry which is preliminary data.</text>
</comment>
<gene>
    <name evidence="5" type="ORF">HGA10_24255</name>
</gene>